<proteinExistence type="predicted"/>
<dbReference type="AlphaFoldDB" id="A0A0A8ZID3"/>
<protein>
    <submittedName>
        <fullName evidence="1">Uncharacterized protein</fullName>
    </submittedName>
</protein>
<reference evidence="1" key="2">
    <citation type="journal article" date="2015" name="Data Brief">
        <title>Shoot transcriptome of the giant reed, Arundo donax.</title>
        <authorList>
            <person name="Barrero R.A."/>
            <person name="Guerrero F.D."/>
            <person name="Moolhuijzen P."/>
            <person name="Goolsby J.A."/>
            <person name="Tidwell J."/>
            <person name="Bellgard S.E."/>
            <person name="Bellgard M.I."/>
        </authorList>
    </citation>
    <scope>NUCLEOTIDE SEQUENCE</scope>
    <source>
        <tissue evidence="1">Shoot tissue taken approximately 20 cm above the soil surface</tissue>
    </source>
</reference>
<name>A0A0A8ZID3_ARUDO</name>
<accession>A0A0A8ZID3</accession>
<reference evidence="1" key="1">
    <citation type="submission" date="2014-09" db="EMBL/GenBank/DDBJ databases">
        <authorList>
            <person name="Magalhaes I.L.F."/>
            <person name="Oliveira U."/>
            <person name="Santos F.R."/>
            <person name="Vidigal T.H.D.A."/>
            <person name="Brescovit A.D."/>
            <person name="Santos A.J."/>
        </authorList>
    </citation>
    <scope>NUCLEOTIDE SEQUENCE</scope>
    <source>
        <tissue evidence="1">Shoot tissue taken approximately 20 cm above the soil surface</tissue>
    </source>
</reference>
<evidence type="ECO:0000313" key="1">
    <source>
        <dbReference type="EMBL" id="JAD36510.1"/>
    </source>
</evidence>
<sequence length="40" mass="4596">MKNFLGLCPWSNRINPDVRKMKEKANKSANIRPGQNHQSS</sequence>
<organism evidence="1">
    <name type="scientific">Arundo donax</name>
    <name type="common">Giant reed</name>
    <name type="synonym">Donax arundinaceus</name>
    <dbReference type="NCBI Taxonomy" id="35708"/>
    <lineage>
        <taxon>Eukaryota</taxon>
        <taxon>Viridiplantae</taxon>
        <taxon>Streptophyta</taxon>
        <taxon>Embryophyta</taxon>
        <taxon>Tracheophyta</taxon>
        <taxon>Spermatophyta</taxon>
        <taxon>Magnoliopsida</taxon>
        <taxon>Liliopsida</taxon>
        <taxon>Poales</taxon>
        <taxon>Poaceae</taxon>
        <taxon>PACMAD clade</taxon>
        <taxon>Arundinoideae</taxon>
        <taxon>Arundineae</taxon>
        <taxon>Arundo</taxon>
    </lineage>
</organism>
<dbReference type="EMBL" id="GBRH01261385">
    <property type="protein sequence ID" value="JAD36510.1"/>
    <property type="molecule type" value="Transcribed_RNA"/>
</dbReference>